<evidence type="ECO:0000256" key="2">
    <source>
        <dbReference type="ARBA" id="ARBA00023125"/>
    </source>
</evidence>
<evidence type="ECO:0000259" key="4">
    <source>
        <dbReference type="PROSITE" id="PS51077"/>
    </source>
</evidence>
<dbReference type="InterPro" id="IPR005471">
    <property type="entry name" value="Tscrpt_reg_IclR_N"/>
</dbReference>
<accession>A0AAU7KL21</accession>
<evidence type="ECO:0000259" key="5">
    <source>
        <dbReference type="PROSITE" id="PS51078"/>
    </source>
</evidence>
<feature type="domain" description="HTH iclR-type" evidence="4">
    <location>
        <begin position="10"/>
        <end position="71"/>
    </location>
</feature>
<dbReference type="RefSeq" id="WP_108449877.1">
    <property type="nucleotide sequence ID" value="NZ_CP098827.1"/>
</dbReference>
<dbReference type="SUPFAM" id="SSF46785">
    <property type="entry name" value="Winged helix' DNA-binding domain"/>
    <property type="match status" value="1"/>
</dbReference>
<dbReference type="GO" id="GO:0003700">
    <property type="term" value="F:DNA-binding transcription factor activity"/>
    <property type="evidence" value="ECO:0007669"/>
    <property type="project" value="TreeGrafter"/>
</dbReference>
<keyword evidence="1" id="KW-0805">Transcription regulation</keyword>
<protein>
    <submittedName>
        <fullName evidence="6">DNA-binding transcriptional regulator KdgR</fullName>
    </submittedName>
</protein>
<dbReference type="PANTHER" id="PTHR30136">
    <property type="entry name" value="HELIX-TURN-HELIX TRANSCRIPTIONAL REGULATOR, ICLR FAMILY"/>
    <property type="match status" value="1"/>
</dbReference>
<evidence type="ECO:0000256" key="1">
    <source>
        <dbReference type="ARBA" id="ARBA00023015"/>
    </source>
</evidence>
<dbReference type="InterPro" id="IPR036390">
    <property type="entry name" value="WH_DNA-bd_sf"/>
</dbReference>
<proteinExistence type="predicted"/>
<dbReference type="GO" id="GO:0003677">
    <property type="term" value="F:DNA binding"/>
    <property type="evidence" value="ECO:0007669"/>
    <property type="project" value="UniProtKB-KW"/>
</dbReference>
<dbReference type="SMART" id="SM00346">
    <property type="entry name" value="HTH_ICLR"/>
    <property type="match status" value="1"/>
</dbReference>
<dbReference type="Pfam" id="PF01614">
    <property type="entry name" value="IclR_C"/>
    <property type="match status" value="1"/>
</dbReference>
<evidence type="ECO:0000313" key="6">
    <source>
        <dbReference type="EMBL" id="XBO72351.1"/>
    </source>
</evidence>
<dbReference type="Gene3D" id="3.30.450.40">
    <property type="match status" value="1"/>
</dbReference>
<dbReference type="InterPro" id="IPR014757">
    <property type="entry name" value="Tscrpt_reg_IclR_C"/>
</dbReference>
<dbReference type="SUPFAM" id="SSF55781">
    <property type="entry name" value="GAF domain-like"/>
    <property type="match status" value="1"/>
</dbReference>
<keyword evidence="2 6" id="KW-0238">DNA-binding</keyword>
<sequence length="261" mass="28569">MATEAKVDNVTAVLKVMAILEALDEGGESSLAVLSQRAVMSKSTAYRFVQTLKNLGYVAQNPESEKYRLTMKVFALGSSALGKADLIKMADPDMAALSELTREAVHLGTLDTSTAEVIYVHKYNSHFNLCMHTRIGDRSPAYTNSIGKALLAHLPPAQLDALLANVKFEPRTQNTVTTEAALREELAEIAESELSEDLEEMDEGVCCFATPIFDHTGRAIAALSMSIPSIRYHQDKTSEYKRILVEAGRNISGNLGYLARR</sequence>
<dbReference type="AlphaFoldDB" id="A0AAU7KL21"/>
<name>A0AAU7KL21_9GAMM</name>
<keyword evidence="3" id="KW-0804">Transcription</keyword>
<evidence type="ECO:0000256" key="3">
    <source>
        <dbReference type="ARBA" id="ARBA00023163"/>
    </source>
</evidence>
<dbReference type="PROSITE" id="PS51077">
    <property type="entry name" value="HTH_ICLR"/>
    <property type="match status" value="1"/>
</dbReference>
<dbReference type="EMBL" id="CP098827">
    <property type="protein sequence ID" value="XBO72351.1"/>
    <property type="molecule type" value="Genomic_DNA"/>
</dbReference>
<organism evidence="6">
    <name type="scientific">Halomonas sp. RT37</name>
    <dbReference type="NCBI Taxonomy" id="2950872"/>
    <lineage>
        <taxon>Bacteria</taxon>
        <taxon>Pseudomonadati</taxon>
        <taxon>Pseudomonadota</taxon>
        <taxon>Gammaproteobacteria</taxon>
        <taxon>Oceanospirillales</taxon>
        <taxon>Halomonadaceae</taxon>
        <taxon>Halomonas</taxon>
    </lineage>
</organism>
<feature type="domain" description="IclR-ED" evidence="5">
    <location>
        <begin position="72"/>
        <end position="257"/>
    </location>
</feature>
<reference evidence="6" key="1">
    <citation type="submission" date="2022-06" db="EMBL/GenBank/DDBJ databases">
        <title>A novel DMS-producing enzyme.</title>
        <authorList>
            <person name="Zhang Y."/>
        </authorList>
    </citation>
    <scope>NUCLEOTIDE SEQUENCE</scope>
    <source>
        <strain evidence="6">RT37</strain>
    </source>
</reference>
<gene>
    <name evidence="6" type="primary">kdgR</name>
    <name evidence="6" type="ORF">NFG58_06495</name>
</gene>
<dbReference type="PANTHER" id="PTHR30136:SF7">
    <property type="entry name" value="HTH-TYPE TRANSCRIPTIONAL REGULATOR KDGR-RELATED"/>
    <property type="match status" value="1"/>
</dbReference>
<dbReference type="GO" id="GO:0045892">
    <property type="term" value="P:negative regulation of DNA-templated transcription"/>
    <property type="evidence" value="ECO:0007669"/>
    <property type="project" value="TreeGrafter"/>
</dbReference>
<dbReference type="InterPro" id="IPR050707">
    <property type="entry name" value="HTH_MetabolicPath_Reg"/>
</dbReference>
<dbReference type="PROSITE" id="PS51078">
    <property type="entry name" value="ICLR_ED"/>
    <property type="match status" value="1"/>
</dbReference>
<dbReference type="InterPro" id="IPR036388">
    <property type="entry name" value="WH-like_DNA-bd_sf"/>
</dbReference>
<dbReference type="Pfam" id="PF09339">
    <property type="entry name" value="HTH_IclR"/>
    <property type="match status" value="1"/>
</dbReference>
<dbReference type="InterPro" id="IPR029016">
    <property type="entry name" value="GAF-like_dom_sf"/>
</dbReference>
<dbReference type="Gene3D" id="1.10.10.10">
    <property type="entry name" value="Winged helix-like DNA-binding domain superfamily/Winged helix DNA-binding domain"/>
    <property type="match status" value="1"/>
</dbReference>
<dbReference type="NCBIfam" id="NF011671">
    <property type="entry name" value="PRK15090.1"/>
    <property type="match status" value="1"/>
</dbReference>